<evidence type="ECO:0008006" key="3">
    <source>
        <dbReference type="Google" id="ProtNLM"/>
    </source>
</evidence>
<dbReference type="InterPro" id="IPR023393">
    <property type="entry name" value="START-like_dom_sf"/>
</dbReference>
<comment type="caution">
    <text evidence="1">The sequence shown here is derived from an EMBL/GenBank/DDBJ whole genome shotgun (WGS) entry which is preliminary data.</text>
</comment>
<dbReference type="RefSeq" id="WP_095512212.1">
    <property type="nucleotide sequence ID" value="NZ_MQWD01000001.1"/>
</dbReference>
<evidence type="ECO:0000313" key="2">
    <source>
        <dbReference type="Proteomes" id="UP000216339"/>
    </source>
</evidence>
<dbReference type="EMBL" id="MQWD01000001">
    <property type="protein sequence ID" value="PAP78534.1"/>
    <property type="molecule type" value="Genomic_DNA"/>
</dbReference>
<evidence type="ECO:0000313" key="1">
    <source>
        <dbReference type="EMBL" id="PAP78534.1"/>
    </source>
</evidence>
<protein>
    <recommendedName>
        <fullName evidence="3">Coenzyme Q-binding protein COQ10 START domain-containing protein</fullName>
    </recommendedName>
</protein>
<dbReference type="Gene3D" id="3.30.530.20">
    <property type="match status" value="1"/>
</dbReference>
<dbReference type="InterPro" id="IPR019587">
    <property type="entry name" value="Polyketide_cyclase/dehydratase"/>
</dbReference>
<accession>A0A271J649</accession>
<sequence length="154" mass="16651">MIEVDTHVARRVRLAAPVDAAWALLKDVPRWGALYPHVASVEPYGEGAYLWRMDPLGPPGGRVSVVYACRYEADEASHTLRWTPIPGVGNAAFDGACSVEPDGEAATVGTLRMDARLRIPAPSFLGAVVRPAVSIEMERLTDTFAERLSHALDA</sequence>
<dbReference type="Pfam" id="PF10604">
    <property type="entry name" value="Polyketide_cyc2"/>
    <property type="match status" value="1"/>
</dbReference>
<gene>
    <name evidence="1" type="ORF">BSZ37_19945</name>
</gene>
<dbReference type="Proteomes" id="UP000216339">
    <property type="component" value="Unassembled WGS sequence"/>
</dbReference>
<dbReference type="AlphaFoldDB" id="A0A271J649"/>
<name>A0A271J649_9BACT</name>
<dbReference type="SUPFAM" id="SSF55961">
    <property type="entry name" value="Bet v1-like"/>
    <property type="match status" value="1"/>
</dbReference>
<organism evidence="1 2">
    <name type="scientific">Rubrivirga marina</name>
    <dbReference type="NCBI Taxonomy" id="1196024"/>
    <lineage>
        <taxon>Bacteria</taxon>
        <taxon>Pseudomonadati</taxon>
        <taxon>Rhodothermota</taxon>
        <taxon>Rhodothermia</taxon>
        <taxon>Rhodothermales</taxon>
        <taxon>Rubricoccaceae</taxon>
        <taxon>Rubrivirga</taxon>
    </lineage>
</organism>
<keyword evidence="2" id="KW-1185">Reference proteome</keyword>
<dbReference type="OrthoDB" id="8903592at2"/>
<reference evidence="1 2" key="1">
    <citation type="submission" date="2016-11" db="EMBL/GenBank/DDBJ databases">
        <title>Study of marine rhodopsin-containing bacteria.</title>
        <authorList>
            <person name="Yoshizawa S."/>
            <person name="Kumagai Y."/>
            <person name="Kogure K."/>
        </authorList>
    </citation>
    <scope>NUCLEOTIDE SEQUENCE [LARGE SCALE GENOMIC DNA]</scope>
    <source>
        <strain evidence="1 2">SAORIC-28</strain>
    </source>
</reference>
<proteinExistence type="predicted"/>